<feature type="compositionally biased region" description="Low complexity" evidence="1">
    <location>
        <begin position="393"/>
        <end position="413"/>
    </location>
</feature>
<dbReference type="Proteomes" id="UP000054007">
    <property type="component" value="Unassembled WGS sequence"/>
</dbReference>
<feature type="compositionally biased region" description="Pro residues" evidence="1">
    <location>
        <begin position="350"/>
        <end position="360"/>
    </location>
</feature>
<gene>
    <name evidence="2" type="ORF">CYLTODRAFT_492776</name>
</gene>
<dbReference type="STRING" id="1314674.A0A0D7B5S4"/>
<feature type="compositionally biased region" description="Low complexity" evidence="1">
    <location>
        <begin position="331"/>
        <end position="349"/>
    </location>
</feature>
<feature type="compositionally biased region" description="Pro residues" evidence="1">
    <location>
        <begin position="372"/>
        <end position="382"/>
    </location>
</feature>
<proteinExistence type="predicted"/>
<organism evidence="2 3">
    <name type="scientific">Cylindrobasidium torrendii FP15055 ss-10</name>
    <dbReference type="NCBI Taxonomy" id="1314674"/>
    <lineage>
        <taxon>Eukaryota</taxon>
        <taxon>Fungi</taxon>
        <taxon>Dikarya</taxon>
        <taxon>Basidiomycota</taxon>
        <taxon>Agaricomycotina</taxon>
        <taxon>Agaricomycetes</taxon>
        <taxon>Agaricomycetidae</taxon>
        <taxon>Agaricales</taxon>
        <taxon>Marasmiineae</taxon>
        <taxon>Physalacriaceae</taxon>
        <taxon>Cylindrobasidium</taxon>
    </lineage>
</organism>
<keyword evidence="3" id="KW-1185">Reference proteome</keyword>
<feature type="compositionally biased region" description="Low complexity" evidence="1">
    <location>
        <begin position="361"/>
        <end position="371"/>
    </location>
</feature>
<feature type="compositionally biased region" description="Low complexity" evidence="1">
    <location>
        <begin position="255"/>
        <end position="267"/>
    </location>
</feature>
<name>A0A0D7B5S4_9AGAR</name>
<accession>A0A0D7B5S4</accession>
<evidence type="ECO:0000313" key="3">
    <source>
        <dbReference type="Proteomes" id="UP000054007"/>
    </source>
</evidence>
<sequence>MAAQKPCMLTLKLSSPSFLDSTVSDDHGTSALYTIRTNGATTIVSRSGPQDESTDVCTVQWPPTNQKSKGKGKALDGLSLQVRGGPWEAGETLLRQKSLRNSASPRKFNIPGYSRTLKWKVVGDRYCCMSPSVPGPVATLDTAVGSIPPRLKVYETFRDSDDTLTAHHGVSVLLLDYLLVTALLLVADPNEYSSENASCSPSRSWKKLIPKDTIFGRRSSSSNHHSALEFSGSISLDQMSKIVYGDPIYPTLSLTTPEPASATATESGNDDGHSVPSSSRPSSPACSSAACPSTGQADSSHSRTSSTPPIAALPTLQTAPARTPSPEELESSPTSLRAPSLSSYSLRRLPAPPQVPPPSRPSVRTVPSISPIAPPPLEPPRPLYIQTHRRPHTSAGSTEYSSASPSPSSTRRLPIPPTVSVHGHRHARRKESTDDLGEWMSAPRPANDVGMSVVDFPPPPAYNTIDFALPEDPPMRPLPQAPLQQ</sequence>
<dbReference type="EMBL" id="KN880615">
    <property type="protein sequence ID" value="KIY64866.1"/>
    <property type="molecule type" value="Genomic_DNA"/>
</dbReference>
<protein>
    <submittedName>
        <fullName evidence="2">Uncharacterized protein</fullName>
    </submittedName>
</protein>
<dbReference type="AlphaFoldDB" id="A0A0D7B5S4"/>
<dbReference type="OrthoDB" id="3270497at2759"/>
<evidence type="ECO:0000256" key="1">
    <source>
        <dbReference type="SAM" id="MobiDB-lite"/>
    </source>
</evidence>
<feature type="compositionally biased region" description="Pro residues" evidence="1">
    <location>
        <begin position="471"/>
        <end position="485"/>
    </location>
</feature>
<feature type="compositionally biased region" description="Low complexity" evidence="1">
    <location>
        <begin position="274"/>
        <end position="293"/>
    </location>
</feature>
<reference evidence="2 3" key="1">
    <citation type="journal article" date="2015" name="Fungal Genet. Biol.">
        <title>Evolution of novel wood decay mechanisms in Agaricales revealed by the genome sequences of Fistulina hepatica and Cylindrobasidium torrendii.</title>
        <authorList>
            <person name="Floudas D."/>
            <person name="Held B.W."/>
            <person name="Riley R."/>
            <person name="Nagy L.G."/>
            <person name="Koehler G."/>
            <person name="Ransdell A.S."/>
            <person name="Younus H."/>
            <person name="Chow J."/>
            <person name="Chiniquy J."/>
            <person name="Lipzen A."/>
            <person name="Tritt A."/>
            <person name="Sun H."/>
            <person name="Haridas S."/>
            <person name="LaButti K."/>
            <person name="Ohm R.A."/>
            <person name="Kues U."/>
            <person name="Blanchette R.A."/>
            <person name="Grigoriev I.V."/>
            <person name="Minto R.E."/>
            <person name="Hibbett D.S."/>
        </authorList>
    </citation>
    <scope>NUCLEOTIDE SEQUENCE [LARGE SCALE GENOMIC DNA]</scope>
    <source>
        <strain evidence="2 3">FP15055 ss-10</strain>
    </source>
</reference>
<evidence type="ECO:0000313" key="2">
    <source>
        <dbReference type="EMBL" id="KIY64866.1"/>
    </source>
</evidence>
<feature type="compositionally biased region" description="Polar residues" evidence="1">
    <location>
        <begin position="294"/>
        <end position="308"/>
    </location>
</feature>
<feature type="region of interest" description="Disordered" evidence="1">
    <location>
        <begin position="255"/>
        <end position="485"/>
    </location>
</feature>